<protein>
    <recommendedName>
        <fullName evidence="3">Reverse transcriptase domain-containing protein</fullName>
    </recommendedName>
</protein>
<dbReference type="PANTHER" id="PTHR36688">
    <property type="entry name" value="ENDO/EXONUCLEASE/PHOSPHATASE DOMAIN-CONTAINING PROTEIN"/>
    <property type="match status" value="1"/>
</dbReference>
<comment type="caution">
    <text evidence="1">The sequence shown here is derived from an EMBL/GenBank/DDBJ whole genome shotgun (WGS) entry which is preliminary data.</text>
</comment>
<dbReference type="AlphaFoldDB" id="A0A8K0G5A4"/>
<sequence length="156" mass="17570">AVNDEDDMTITMKELTKSLQKLKVGNASGHDEMTAEMLNYMGDKGTKIFLQLLNKITRDNKIAEDWELAVILPIHKKVCNNYRGISLLNTARKIHQSILTEKPENKTESKLIEKQNGFKTGSATTDGVFVIKQLVERTIDTGEELSMCFIDTNSVH</sequence>
<evidence type="ECO:0000313" key="2">
    <source>
        <dbReference type="Proteomes" id="UP000801492"/>
    </source>
</evidence>
<keyword evidence="2" id="KW-1185">Reference proteome</keyword>
<evidence type="ECO:0000313" key="1">
    <source>
        <dbReference type="EMBL" id="KAF2886426.1"/>
    </source>
</evidence>
<dbReference type="Proteomes" id="UP000801492">
    <property type="component" value="Unassembled WGS sequence"/>
</dbReference>
<dbReference type="InterPro" id="IPR052560">
    <property type="entry name" value="RdDP_mobile_element"/>
</dbReference>
<gene>
    <name evidence="1" type="ORF">ILUMI_19747</name>
</gene>
<accession>A0A8K0G5A4</accession>
<dbReference type="PANTHER" id="PTHR36688:SF1">
    <property type="entry name" value="ENDONUCLEASE_EXONUCLEASE_PHOSPHATASE DOMAIN-CONTAINING PROTEIN"/>
    <property type="match status" value="1"/>
</dbReference>
<reference evidence="1" key="1">
    <citation type="submission" date="2019-08" db="EMBL/GenBank/DDBJ databases">
        <title>The genome of the North American firefly Photinus pyralis.</title>
        <authorList>
            <consortium name="Photinus pyralis genome working group"/>
            <person name="Fallon T.R."/>
            <person name="Sander Lower S.E."/>
            <person name="Weng J.-K."/>
        </authorList>
    </citation>
    <scope>NUCLEOTIDE SEQUENCE</scope>
    <source>
        <strain evidence="1">TRF0915ILg1</strain>
        <tissue evidence="1">Whole body</tissue>
    </source>
</reference>
<organism evidence="1 2">
    <name type="scientific">Ignelater luminosus</name>
    <name type="common">Cucubano</name>
    <name type="synonym">Pyrophorus luminosus</name>
    <dbReference type="NCBI Taxonomy" id="2038154"/>
    <lineage>
        <taxon>Eukaryota</taxon>
        <taxon>Metazoa</taxon>
        <taxon>Ecdysozoa</taxon>
        <taxon>Arthropoda</taxon>
        <taxon>Hexapoda</taxon>
        <taxon>Insecta</taxon>
        <taxon>Pterygota</taxon>
        <taxon>Neoptera</taxon>
        <taxon>Endopterygota</taxon>
        <taxon>Coleoptera</taxon>
        <taxon>Polyphaga</taxon>
        <taxon>Elateriformia</taxon>
        <taxon>Elateroidea</taxon>
        <taxon>Elateridae</taxon>
        <taxon>Agrypninae</taxon>
        <taxon>Pyrophorini</taxon>
        <taxon>Ignelater</taxon>
    </lineage>
</organism>
<name>A0A8K0G5A4_IGNLU</name>
<evidence type="ECO:0008006" key="3">
    <source>
        <dbReference type="Google" id="ProtNLM"/>
    </source>
</evidence>
<feature type="non-terminal residue" evidence="1">
    <location>
        <position position="1"/>
    </location>
</feature>
<dbReference type="EMBL" id="VTPC01087720">
    <property type="protein sequence ID" value="KAF2886426.1"/>
    <property type="molecule type" value="Genomic_DNA"/>
</dbReference>
<dbReference type="OrthoDB" id="6776014at2759"/>
<proteinExistence type="predicted"/>